<evidence type="ECO:0000256" key="1">
    <source>
        <dbReference type="SAM" id="MobiDB-lite"/>
    </source>
</evidence>
<feature type="transmembrane region" description="Helical" evidence="2">
    <location>
        <begin position="68"/>
        <end position="89"/>
    </location>
</feature>
<dbReference type="EMBL" id="FONX01000001">
    <property type="protein sequence ID" value="SFE37990.1"/>
    <property type="molecule type" value="Genomic_DNA"/>
</dbReference>
<dbReference type="AlphaFoldDB" id="A0A1I2A5F0"/>
<keyword evidence="2" id="KW-0812">Transmembrane</keyword>
<accession>A0A1I2A5F0</accession>
<protein>
    <recommendedName>
        <fullName evidence="5">PH domain-containing protein</fullName>
    </recommendedName>
</protein>
<sequence length="176" mass="18921">MTAAMAARPADRGTPGDGRSDGGEAAPVDIESAAFPPLVRALAVLIVAGLAAFALWSLPALRGAEWNFTALSTFALAAVLIGWVGWWMVFSRTRFCGDAVVQTWLWDKRVRVQDVATFKIVHWPWLQAIVAPRMLVRRRGGGITWVHAADPALLVAFGQAVIRQGMAQPVPPPAAD</sequence>
<proteinExistence type="predicted"/>
<evidence type="ECO:0008006" key="5">
    <source>
        <dbReference type="Google" id="ProtNLM"/>
    </source>
</evidence>
<keyword evidence="4" id="KW-1185">Reference proteome</keyword>
<reference evidence="4" key="1">
    <citation type="submission" date="2016-10" db="EMBL/GenBank/DDBJ databases">
        <authorList>
            <person name="Varghese N."/>
            <person name="Submissions S."/>
        </authorList>
    </citation>
    <scope>NUCLEOTIDE SEQUENCE [LARGE SCALE GENOMIC DNA]</scope>
    <source>
        <strain evidence="4">DSM 27981</strain>
    </source>
</reference>
<dbReference type="Proteomes" id="UP000199119">
    <property type="component" value="Unassembled WGS sequence"/>
</dbReference>
<keyword evidence="2" id="KW-1133">Transmembrane helix</keyword>
<keyword evidence="2" id="KW-0472">Membrane</keyword>
<organism evidence="3 4">
    <name type="scientific">Paracidovorax wautersii</name>
    <dbReference type="NCBI Taxonomy" id="1177982"/>
    <lineage>
        <taxon>Bacteria</taxon>
        <taxon>Pseudomonadati</taxon>
        <taxon>Pseudomonadota</taxon>
        <taxon>Betaproteobacteria</taxon>
        <taxon>Burkholderiales</taxon>
        <taxon>Comamonadaceae</taxon>
        <taxon>Paracidovorax</taxon>
    </lineage>
</organism>
<name>A0A1I2A5F0_9BURK</name>
<dbReference type="STRING" id="1177982.SAMN04489711_101503"/>
<evidence type="ECO:0000256" key="2">
    <source>
        <dbReference type="SAM" id="Phobius"/>
    </source>
</evidence>
<feature type="transmembrane region" description="Helical" evidence="2">
    <location>
        <begin position="38"/>
        <end position="56"/>
    </location>
</feature>
<gene>
    <name evidence="3" type="ORF">SAMN04489711_101503</name>
</gene>
<evidence type="ECO:0000313" key="3">
    <source>
        <dbReference type="EMBL" id="SFE37990.1"/>
    </source>
</evidence>
<evidence type="ECO:0000313" key="4">
    <source>
        <dbReference type="Proteomes" id="UP000199119"/>
    </source>
</evidence>
<feature type="region of interest" description="Disordered" evidence="1">
    <location>
        <begin position="1"/>
        <end position="23"/>
    </location>
</feature>